<keyword evidence="4" id="KW-1185">Reference proteome</keyword>
<evidence type="ECO:0000256" key="1">
    <source>
        <dbReference type="PROSITE-ProRule" id="PRU01251"/>
    </source>
</evidence>
<evidence type="ECO:0000259" key="2">
    <source>
        <dbReference type="PROSITE" id="PS51903"/>
    </source>
</evidence>
<dbReference type="InterPro" id="IPR004176">
    <property type="entry name" value="Clp_R_N"/>
</dbReference>
<proteinExistence type="predicted"/>
<dbReference type="STRING" id="546871.SAMN04488543_3996"/>
<dbReference type="Proteomes" id="UP000199092">
    <property type="component" value="Chromosome I"/>
</dbReference>
<dbReference type="EMBL" id="LT629749">
    <property type="protein sequence ID" value="SDT37001.1"/>
    <property type="molecule type" value="Genomic_DNA"/>
</dbReference>
<feature type="domain" description="Clp R" evidence="2">
    <location>
        <begin position="2"/>
        <end position="186"/>
    </location>
</feature>
<organism evidence="3 4">
    <name type="scientific">Friedmanniella luteola</name>
    <dbReference type="NCBI Taxonomy" id="546871"/>
    <lineage>
        <taxon>Bacteria</taxon>
        <taxon>Bacillati</taxon>
        <taxon>Actinomycetota</taxon>
        <taxon>Actinomycetes</taxon>
        <taxon>Propionibacteriales</taxon>
        <taxon>Nocardioidaceae</taxon>
        <taxon>Friedmanniella</taxon>
    </lineage>
</organism>
<dbReference type="OrthoDB" id="3628183at2"/>
<reference evidence="3 4" key="1">
    <citation type="submission" date="2016-10" db="EMBL/GenBank/DDBJ databases">
        <authorList>
            <person name="de Groot N.N."/>
        </authorList>
    </citation>
    <scope>NUCLEOTIDE SEQUENCE [LARGE SCALE GENOMIC DNA]</scope>
    <source>
        <strain evidence="3 4">DSM 21741</strain>
    </source>
</reference>
<evidence type="ECO:0000313" key="4">
    <source>
        <dbReference type="Proteomes" id="UP000199092"/>
    </source>
</evidence>
<dbReference type="Pfam" id="PF02861">
    <property type="entry name" value="Clp_N"/>
    <property type="match status" value="2"/>
</dbReference>
<dbReference type="RefSeq" id="WP_091415276.1">
    <property type="nucleotide sequence ID" value="NZ_LT629749.1"/>
</dbReference>
<dbReference type="PROSITE" id="PS51903">
    <property type="entry name" value="CLP_R"/>
    <property type="match status" value="1"/>
</dbReference>
<evidence type="ECO:0000313" key="3">
    <source>
        <dbReference type="EMBL" id="SDT37001.1"/>
    </source>
</evidence>
<dbReference type="SUPFAM" id="SSF81923">
    <property type="entry name" value="Double Clp-N motif"/>
    <property type="match status" value="2"/>
</dbReference>
<accession>A0A1H1ZT53</accession>
<gene>
    <name evidence="3" type="ORF">SAMN04488543_3996</name>
</gene>
<protein>
    <submittedName>
        <fullName evidence="3">Clp amino terminal domain-containing protein, pathogenicity island component</fullName>
    </submittedName>
</protein>
<dbReference type="InterPro" id="IPR036628">
    <property type="entry name" value="Clp_N_dom_sf"/>
</dbReference>
<sequence length="188" mass="19863">MFERFTTAARAAVIGAQAHARQAGHAEIGAADLLAGVLDDADGIPARVLADLGVVPGEGVAATEEVFDADDAAALGALGVDLDAVRRRAEQTFGPGALDRRRRQRPGLFGRRGGAGHIPFNREAKSSLELSLREALAEGHRHLGTEHVFLGLLATEEGTALRVLRRLGVTEDRAALRRRVLARLADAA</sequence>
<dbReference type="Gene3D" id="1.10.1780.10">
    <property type="entry name" value="Clp, N-terminal domain"/>
    <property type="match status" value="2"/>
</dbReference>
<dbReference type="AlphaFoldDB" id="A0A1H1ZT53"/>
<name>A0A1H1ZT53_9ACTN</name>
<keyword evidence="1" id="KW-0677">Repeat</keyword>